<organism evidence="2 3">
    <name type="scientific">Clavelina lepadiformis</name>
    <name type="common">Light-bulb sea squirt</name>
    <name type="synonym">Ascidia lepadiformis</name>
    <dbReference type="NCBI Taxonomy" id="159417"/>
    <lineage>
        <taxon>Eukaryota</taxon>
        <taxon>Metazoa</taxon>
        <taxon>Chordata</taxon>
        <taxon>Tunicata</taxon>
        <taxon>Ascidiacea</taxon>
        <taxon>Aplousobranchia</taxon>
        <taxon>Clavelinidae</taxon>
        <taxon>Clavelina</taxon>
    </lineage>
</organism>
<comment type="caution">
    <text evidence="2">The sequence shown here is derived from an EMBL/GenBank/DDBJ whole genome shotgun (WGS) entry which is preliminary data.</text>
</comment>
<name>A0ABP0G5W1_CLALP</name>
<evidence type="ECO:0000313" key="2">
    <source>
        <dbReference type="EMBL" id="CAK8687215.1"/>
    </source>
</evidence>
<accession>A0ABP0G5W1</accession>
<reference evidence="2 3" key="1">
    <citation type="submission" date="2024-02" db="EMBL/GenBank/DDBJ databases">
        <authorList>
            <person name="Daric V."/>
            <person name="Darras S."/>
        </authorList>
    </citation>
    <scope>NUCLEOTIDE SEQUENCE [LARGE SCALE GENOMIC DNA]</scope>
</reference>
<proteinExistence type="predicted"/>
<dbReference type="Proteomes" id="UP001642483">
    <property type="component" value="Unassembled WGS sequence"/>
</dbReference>
<evidence type="ECO:0000313" key="3">
    <source>
        <dbReference type="Proteomes" id="UP001642483"/>
    </source>
</evidence>
<feature type="region of interest" description="Disordered" evidence="1">
    <location>
        <begin position="47"/>
        <end position="69"/>
    </location>
</feature>
<sequence>MSSYSYTRRRNCQQSWVQGQSRFCRISKRTPVDNGNKLVSGGFWSDFLPPESPRRPVAAGSPDPRNKETTKIGIFALKRGKFPSESKDILAFRSPLGGEMEQ</sequence>
<gene>
    <name evidence="2" type="ORF">CVLEPA_LOCUS19293</name>
</gene>
<evidence type="ECO:0000256" key="1">
    <source>
        <dbReference type="SAM" id="MobiDB-lite"/>
    </source>
</evidence>
<keyword evidence="3" id="KW-1185">Reference proteome</keyword>
<dbReference type="EMBL" id="CAWYQH010000104">
    <property type="protein sequence ID" value="CAK8687215.1"/>
    <property type="molecule type" value="Genomic_DNA"/>
</dbReference>
<protein>
    <submittedName>
        <fullName evidence="2">Uncharacterized protein</fullName>
    </submittedName>
</protein>